<evidence type="ECO:0000313" key="3">
    <source>
        <dbReference type="EMBL" id="SGZ39769.1"/>
    </source>
</evidence>
<dbReference type="Proteomes" id="UP000183365">
    <property type="component" value="Unassembled WGS sequence"/>
</dbReference>
<feature type="region of interest" description="Disordered" evidence="1">
    <location>
        <begin position="145"/>
        <end position="170"/>
    </location>
</feature>
<accession>A0A1L0CMZ6</accession>
<keyword evidence="4" id="KW-1185">Reference proteome</keyword>
<dbReference type="EMBL" id="FQNF01000030">
    <property type="protein sequence ID" value="SGZ39769.1"/>
    <property type="molecule type" value="Genomic_DNA"/>
</dbReference>
<feature type="region of interest" description="Disordered" evidence="1">
    <location>
        <begin position="279"/>
        <end position="306"/>
    </location>
</feature>
<protein>
    <submittedName>
        <fullName evidence="3">Uncharacterized protein</fullName>
    </submittedName>
</protein>
<keyword evidence="2" id="KW-0812">Transmembrane</keyword>
<dbReference type="OrthoDB" id="3973116at2759"/>
<reference evidence="4" key="1">
    <citation type="submission" date="2016-11" db="EMBL/GenBank/DDBJ databases">
        <authorList>
            <person name="Guldener U."/>
        </authorList>
    </citation>
    <scope>NUCLEOTIDE SEQUENCE [LARGE SCALE GENOMIC DNA]</scope>
</reference>
<organism evidence="3 4">
    <name type="scientific">Hanseniaspora guilliermondii</name>
    <dbReference type="NCBI Taxonomy" id="56406"/>
    <lineage>
        <taxon>Eukaryota</taxon>
        <taxon>Fungi</taxon>
        <taxon>Dikarya</taxon>
        <taxon>Ascomycota</taxon>
        <taxon>Saccharomycotina</taxon>
        <taxon>Saccharomycetes</taxon>
        <taxon>Saccharomycodales</taxon>
        <taxon>Saccharomycodaceae</taxon>
        <taxon>Hanseniaspora</taxon>
    </lineage>
</organism>
<sequence length="385" mass="43061">MDYLKEQNNQNIDFVILVVFIASVYTYINSKEDESNLLKFKFKNHDIVIDMVDKQKVTPSGNLELAEKDFEDYIPTEESVSSEDEEDYGPNINKESPVVKIISPSISYKESIKDLDLDPQNEIINNEYHSESSIVNLLQNLQNEDDTLDESGTGSEKTDEIDANPVHPLNSKLDVQDDIHLDNSTIKTTDSICVETSTHNNTTDNALSIIESNKQQQPVKILIQKFESISSESSVKSTDNSFINKNILNNAKTKSNETLRASALPIQEHEESMEFAEISNEPLGKELSTPVKDENKSDHLSIGSKDSLSSHASNKFFTPLIERNNGRRFSTTQDNGSNFLKFKSGNETINFNEITTTSVSKSVLTQEICATATMVLPEVGNTSME</sequence>
<dbReference type="VEuPathDB" id="FungiDB:HGUI_01969"/>
<keyword evidence="2" id="KW-1133">Transmembrane helix</keyword>
<dbReference type="AlphaFoldDB" id="A0A1L0CMZ6"/>
<feature type="transmembrane region" description="Helical" evidence="2">
    <location>
        <begin position="12"/>
        <end position="28"/>
    </location>
</feature>
<name>A0A1L0CMZ6_9ASCO</name>
<evidence type="ECO:0000313" key="4">
    <source>
        <dbReference type="Proteomes" id="UP000183365"/>
    </source>
</evidence>
<evidence type="ECO:0000256" key="2">
    <source>
        <dbReference type="SAM" id="Phobius"/>
    </source>
</evidence>
<gene>
    <name evidence="3" type="ORF">HGUI_01969</name>
</gene>
<keyword evidence="2" id="KW-0472">Membrane</keyword>
<evidence type="ECO:0000256" key="1">
    <source>
        <dbReference type="SAM" id="MobiDB-lite"/>
    </source>
</evidence>
<proteinExistence type="predicted"/>